<comment type="cofactor">
    <cofactor evidence="3">
        <name>Zn(2+)</name>
        <dbReference type="ChEBI" id="CHEBI:29105"/>
    </cofactor>
    <text evidence="3">Binds 1 zinc ion per subunit.</text>
</comment>
<comment type="caution">
    <text evidence="3">Lacks conserved residue(s) required for the propagation of feature annotation.</text>
</comment>
<dbReference type="PANTHER" id="PTHR32120:SF11">
    <property type="entry name" value="SMALL RIBOSOMAL SUBUNIT BIOGENESIS GTPASE RSGA 1, MITOCHONDRIAL-RELATED"/>
    <property type="match status" value="1"/>
</dbReference>
<dbReference type="InterPro" id="IPR030378">
    <property type="entry name" value="G_CP_dom"/>
</dbReference>
<evidence type="ECO:0000259" key="4">
    <source>
        <dbReference type="PROSITE" id="PS50936"/>
    </source>
</evidence>
<dbReference type="HAMAP" id="MF_01820">
    <property type="entry name" value="GTPase_RsgA"/>
    <property type="match status" value="1"/>
</dbReference>
<dbReference type="GO" id="GO:0005737">
    <property type="term" value="C:cytoplasm"/>
    <property type="evidence" value="ECO:0007669"/>
    <property type="project" value="UniProtKB-SubCell"/>
</dbReference>
<dbReference type="GO" id="GO:0042274">
    <property type="term" value="P:ribosomal small subunit biogenesis"/>
    <property type="evidence" value="ECO:0007669"/>
    <property type="project" value="UniProtKB-UniRule"/>
</dbReference>
<dbReference type="Gene3D" id="3.40.50.300">
    <property type="entry name" value="P-loop containing nucleotide triphosphate hydrolases"/>
    <property type="match status" value="1"/>
</dbReference>
<dbReference type="GO" id="GO:0046872">
    <property type="term" value="F:metal ion binding"/>
    <property type="evidence" value="ECO:0007669"/>
    <property type="project" value="UniProtKB-KW"/>
</dbReference>
<dbReference type="InterPro" id="IPR027417">
    <property type="entry name" value="P-loop_NTPase"/>
</dbReference>
<feature type="binding site" evidence="3">
    <location>
        <position position="262"/>
    </location>
    <ligand>
        <name>Zn(2+)</name>
        <dbReference type="ChEBI" id="CHEBI:29105"/>
    </ligand>
</feature>
<dbReference type="NCBIfam" id="TIGR00157">
    <property type="entry name" value="ribosome small subunit-dependent GTPase A"/>
    <property type="match status" value="1"/>
</dbReference>
<evidence type="ECO:0000313" key="6">
    <source>
        <dbReference type="EMBL" id="QJR10374.1"/>
    </source>
</evidence>
<comment type="similarity">
    <text evidence="3">Belongs to the TRAFAC class YlqF/YawG GTPase family. RsgA subfamily.</text>
</comment>
<dbReference type="AlphaFoldDB" id="A0A6M4GV91"/>
<keyword evidence="3" id="KW-0862">Zinc</keyword>
<dbReference type="GO" id="GO:0005525">
    <property type="term" value="F:GTP binding"/>
    <property type="evidence" value="ECO:0007669"/>
    <property type="project" value="UniProtKB-UniRule"/>
</dbReference>
<keyword evidence="3" id="KW-0694">RNA-binding</keyword>
<dbReference type="EMBL" id="CP053069">
    <property type="protein sequence ID" value="QJR10374.1"/>
    <property type="molecule type" value="Genomic_DNA"/>
</dbReference>
<evidence type="ECO:0000256" key="1">
    <source>
        <dbReference type="ARBA" id="ARBA00022741"/>
    </source>
</evidence>
<feature type="binding site" evidence="3">
    <location>
        <position position="257"/>
    </location>
    <ligand>
        <name>Zn(2+)</name>
        <dbReference type="ChEBI" id="CHEBI:29105"/>
    </ligand>
</feature>
<feature type="binding site" evidence="3">
    <location>
        <position position="270"/>
    </location>
    <ligand>
        <name>Zn(2+)</name>
        <dbReference type="ChEBI" id="CHEBI:29105"/>
    </ligand>
</feature>
<gene>
    <name evidence="3 6" type="primary">rsgA</name>
    <name evidence="6" type="ORF">DSM104443_01432</name>
</gene>
<dbReference type="InterPro" id="IPR010914">
    <property type="entry name" value="RsgA_GTPase_dom"/>
</dbReference>
<feature type="binding site" evidence="3">
    <location>
        <position position="264"/>
    </location>
    <ligand>
        <name>Zn(2+)</name>
        <dbReference type="ChEBI" id="CHEBI:29105"/>
    </ligand>
</feature>
<sequence length="309" mass="33960">MTTRREREQQVVVEGRVVADFGREFLVELADKRQLVCTRKGKKQDAACGDFVEVKLTGSAQGSILRVGTRRNLLFRSDEWREKTLAANVDQVVILLAPKPAFSEAFLNLSLVACEAARIPVVIALNKSDLPEHAASLKSLALYSSIGYTVIAMSAKGDISALKPLLEGKLSLLVGQSGMGKSKTVNALVMTDVARVGELSASLGSGTQTTTFSRMYRLDRDTAIIDTPGFQSFGLFHLTEDQIGEAMREFRPFLGTCKFNDCAHRNEPGCAVIAAATAGKIKAERLSFYQVLLEQHRELHENHPDWMDK</sequence>
<dbReference type="RefSeq" id="WP_171090838.1">
    <property type="nucleotide sequence ID" value="NZ_CP053069.1"/>
</dbReference>
<name>A0A6M4GV91_9PROT</name>
<reference evidence="6 7" key="1">
    <citation type="submission" date="2020-04" db="EMBL/GenBank/DDBJ databases">
        <title>Usitatibacter rugosus gen. nov., sp. nov. and Usitatibacter palustris sp. nov., novel members of Usitatibacteraceae fam. nov. within the order Nitrosomonadales isolated from soil.</title>
        <authorList>
            <person name="Huber K.J."/>
            <person name="Neumann-Schaal M."/>
            <person name="Geppert A."/>
            <person name="Luckner M."/>
            <person name="Wanner G."/>
            <person name="Overmann J."/>
        </authorList>
    </citation>
    <scope>NUCLEOTIDE SEQUENCE [LARGE SCALE GENOMIC DNA]</scope>
    <source>
        <strain evidence="6 7">0125_3</strain>
    </source>
</reference>
<evidence type="ECO:0000256" key="2">
    <source>
        <dbReference type="ARBA" id="ARBA00023134"/>
    </source>
</evidence>
<dbReference type="GO" id="GO:0019843">
    <property type="term" value="F:rRNA binding"/>
    <property type="evidence" value="ECO:0007669"/>
    <property type="project" value="UniProtKB-KW"/>
</dbReference>
<keyword evidence="3" id="KW-0690">Ribosome biogenesis</keyword>
<keyword evidence="7" id="KW-1185">Reference proteome</keyword>
<organism evidence="6 7">
    <name type="scientific">Usitatibacter rugosus</name>
    <dbReference type="NCBI Taxonomy" id="2732067"/>
    <lineage>
        <taxon>Bacteria</taxon>
        <taxon>Pseudomonadati</taxon>
        <taxon>Pseudomonadota</taxon>
        <taxon>Betaproteobacteria</taxon>
        <taxon>Nitrosomonadales</taxon>
        <taxon>Usitatibacteraceae</taxon>
        <taxon>Usitatibacter</taxon>
    </lineage>
</organism>
<feature type="domain" description="EngC GTPase" evidence="4">
    <location>
        <begin position="87"/>
        <end position="231"/>
    </location>
</feature>
<dbReference type="KEGG" id="uru:DSM104443_01432"/>
<evidence type="ECO:0000259" key="5">
    <source>
        <dbReference type="PROSITE" id="PS51721"/>
    </source>
</evidence>
<keyword evidence="1 3" id="KW-0547">Nucleotide-binding</keyword>
<dbReference type="EC" id="3.6.1.-" evidence="3"/>
<dbReference type="InterPro" id="IPR004881">
    <property type="entry name" value="Ribosome_biogen_GTPase_RsgA"/>
</dbReference>
<dbReference type="PROSITE" id="PS51721">
    <property type="entry name" value="G_CP"/>
    <property type="match status" value="1"/>
</dbReference>
<keyword evidence="3" id="KW-0963">Cytoplasm</keyword>
<protein>
    <recommendedName>
        <fullName evidence="3">Small ribosomal subunit biogenesis GTPase RsgA</fullName>
        <ecNumber evidence="3">3.6.1.-</ecNumber>
    </recommendedName>
</protein>
<comment type="subcellular location">
    <subcellularLocation>
        <location evidence="3">Cytoplasm</location>
    </subcellularLocation>
</comment>
<feature type="binding site" evidence="3">
    <location>
        <begin position="126"/>
        <end position="129"/>
    </location>
    <ligand>
        <name>GTP</name>
        <dbReference type="ChEBI" id="CHEBI:37565"/>
    </ligand>
</feature>
<dbReference type="Pfam" id="PF03193">
    <property type="entry name" value="RsgA_GTPase"/>
    <property type="match status" value="1"/>
</dbReference>
<evidence type="ECO:0000313" key="7">
    <source>
        <dbReference type="Proteomes" id="UP000501534"/>
    </source>
</evidence>
<dbReference type="GO" id="GO:0003924">
    <property type="term" value="F:GTPase activity"/>
    <property type="evidence" value="ECO:0007669"/>
    <property type="project" value="UniProtKB-UniRule"/>
</dbReference>
<evidence type="ECO:0000256" key="3">
    <source>
        <dbReference type="HAMAP-Rule" id="MF_01820"/>
    </source>
</evidence>
<comment type="subunit">
    <text evidence="3">Monomer. Associates with 30S ribosomal subunit, binds 16S rRNA.</text>
</comment>
<dbReference type="SUPFAM" id="SSF52540">
    <property type="entry name" value="P-loop containing nucleoside triphosphate hydrolases"/>
    <property type="match status" value="1"/>
</dbReference>
<keyword evidence="2 3" id="KW-0342">GTP-binding</keyword>
<comment type="function">
    <text evidence="3">One of several proteins that assist in the late maturation steps of the functional core of the 30S ribosomal subunit. Helps release RbfA from mature subunits. May play a role in the assembly of ribosomal proteins into the subunit. Circularly permuted GTPase that catalyzes slow GTP hydrolysis, GTPase activity is stimulated by the 30S ribosomal subunit.</text>
</comment>
<keyword evidence="3 6" id="KW-0378">Hydrolase</keyword>
<dbReference type="Gene3D" id="1.10.40.50">
    <property type="entry name" value="Probable gtpase engc, domain 3"/>
    <property type="match status" value="1"/>
</dbReference>
<dbReference type="PROSITE" id="PS50936">
    <property type="entry name" value="ENGC_GTPASE"/>
    <property type="match status" value="1"/>
</dbReference>
<keyword evidence="3" id="KW-0699">rRNA-binding</keyword>
<dbReference type="Proteomes" id="UP000501534">
    <property type="component" value="Chromosome"/>
</dbReference>
<feature type="domain" description="CP-type G" evidence="5">
    <location>
        <begin position="71"/>
        <end position="233"/>
    </location>
</feature>
<proteinExistence type="inferred from homology"/>
<dbReference type="PANTHER" id="PTHR32120">
    <property type="entry name" value="SMALL RIBOSOMAL SUBUNIT BIOGENESIS GTPASE RSGA"/>
    <property type="match status" value="1"/>
</dbReference>
<keyword evidence="3" id="KW-0479">Metal-binding</keyword>
<accession>A0A6M4GV91</accession>
<dbReference type="CDD" id="cd01854">
    <property type="entry name" value="YjeQ_EngC"/>
    <property type="match status" value="1"/>
</dbReference>